<dbReference type="Pfam" id="PF05569">
    <property type="entry name" value="Peptidase_M56"/>
    <property type="match status" value="1"/>
</dbReference>
<dbReference type="PANTHER" id="PTHR19879:SF9">
    <property type="entry name" value="TRANSCRIPTION INITIATION FACTOR TFIID SUBUNIT 5"/>
    <property type="match status" value="1"/>
</dbReference>
<dbReference type="AlphaFoldDB" id="A0A5C1AS49"/>
<dbReference type="CDD" id="cd07341">
    <property type="entry name" value="M56_BlaR1_MecR1_like"/>
    <property type="match status" value="1"/>
</dbReference>
<sequence>MPAVPFDAIASNLIAAGVLAVAAVACGRWLNRPAVAHVLWLLVLVKLVTPPLFTVPIRVLPPEELHPVVADSGPEVIVPRTAVDLPEIVIRSQAEPPSATSETPTPAAVTPTVPAAPPFPWRSVVAVVWLAGIAAWAAFTVVHVRRFAKYLRFGTAAPDSFAREVADVAARLGLRAPRVRLLPGEVAPFVWSVGKTTLYFPHNLLDRLTAEQRATVVAHELAHVWRRDHLVRWLETVTVAVYWWCPLAWLARRELRRLEEDCCDAVVMTIYPGAGPTYASAILDTIDFLATARATPRFASAMGDVRSLRTRLTRILDGSKPRHLSRTVRVALLAFAVVLLAAGPRLARLTAMVLPISEGRPTGLGERPAVLEQPSREAVQFLPTPIRLKLADELETITAAAMSPDGRFLALAVGSQVMVWDLDAKRVAFTLTGHAETVNAVAYSPDGRSLATAGNDAAVKVWNLQTGTHRTLSGHANWVLAIAFSPDGRRLASAGYGKQVLLHDLKAGDIAVSLPGHTATVRAVAFSPDGRRLASVGADSLVKVWDAEQGREERTLTGHIGTVRTARFSPDSLRLATGGEDRTIRVWNPTDGTAVVIPSPEAVTALTFSAGGSTLFAGTFAGHVLNINPAAGKLRGHVGPPQPTHAEAIAAVLLSPTGHLLFTLSHDGTVLVWPSAGLPETARQSFRHPRDVTAVALSADGRIVATGGQDGGIRVWNAATAQEAGRFDGHAGGVTAMVFLDETRLLSVGRDERVRVWDLKRGQPIRAMVVPTADPKIAVSPNGKTLAVTGPRMAGVMLWDIESGSLFRRIATRLDGLTAVAFLPNGQKIALGNNSGDVIICQLPTGKEESRLPVAESGTIDQILFSRDGGRAAVVINRDADGESPARHEVAFWDVWTRTRHESFRPITAGGRIHAVAFDPTETRVFTAGHDGHVYEWDVATGQRTRMLHAHREAVVSLVVPRDGRAILSAGDEAAKFWDWPQEKLP</sequence>
<keyword evidence="1 3" id="KW-0853">WD repeat</keyword>
<dbReference type="OrthoDB" id="218695at2"/>
<feature type="repeat" description="WD" evidence="3">
    <location>
        <begin position="472"/>
        <end position="513"/>
    </location>
</feature>
<dbReference type="Gene3D" id="2.130.10.10">
    <property type="entry name" value="YVTN repeat-like/Quinoprotein amine dehydrogenase"/>
    <property type="match status" value="4"/>
</dbReference>
<organism evidence="6 7">
    <name type="scientific">Limnoglobus roseus</name>
    <dbReference type="NCBI Taxonomy" id="2598579"/>
    <lineage>
        <taxon>Bacteria</taxon>
        <taxon>Pseudomonadati</taxon>
        <taxon>Planctomycetota</taxon>
        <taxon>Planctomycetia</taxon>
        <taxon>Gemmatales</taxon>
        <taxon>Gemmataceae</taxon>
        <taxon>Limnoglobus</taxon>
    </lineage>
</organism>
<evidence type="ECO:0000313" key="7">
    <source>
        <dbReference type="Proteomes" id="UP000324974"/>
    </source>
</evidence>
<keyword evidence="4" id="KW-0812">Transmembrane</keyword>
<dbReference type="SMART" id="SM00320">
    <property type="entry name" value="WD40"/>
    <property type="match status" value="12"/>
</dbReference>
<dbReference type="SUPFAM" id="SSF50978">
    <property type="entry name" value="WD40 repeat-like"/>
    <property type="match status" value="1"/>
</dbReference>
<dbReference type="InterPro" id="IPR019775">
    <property type="entry name" value="WD40_repeat_CS"/>
</dbReference>
<feature type="repeat" description="WD" evidence="3">
    <location>
        <begin position="913"/>
        <end position="947"/>
    </location>
</feature>
<dbReference type="EMBL" id="CP042425">
    <property type="protein sequence ID" value="QEL19718.1"/>
    <property type="molecule type" value="Genomic_DNA"/>
</dbReference>
<evidence type="ECO:0000313" key="6">
    <source>
        <dbReference type="EMBL" id="QEL19718.1"/>
    </source>
</evidence>
<proteinExistence type="predicted"/>
<feature type="transmembrane region" description="Helical" evidence="4">
    <location>
        <begin position="38"/>
        <end position="57"/>
    </location>
</feature>
<protein>
    <submittedName>
        <fullName evidence="6">WD40 repeat domain-containing protein</fullName>
    </submittedName>
</protein>
<dbReference type="PROSITE" id="PS50082">
    <property type="entry name" value="WD_REPEATS_2"/>
    <property type="match status" value="8"/>
</dbReference>
<name>A0A5C1AS49_9BACT</name>
<dbReference type="SUPFAM" id="SSF50998">
    <property type="entry name" value="Quinoprotein alcohol dehydrogenase-like"/>
    <property type="match status" value="1"/>
</dbReference>
<dbReference type="InterPro" id="IPR008756">
    <property type="entry name" value="Peptidase_M56"/>
</dbReference>
<reference evidence="7" key="1">
    <citation type="submission" date="2019-08" db="EMBL/GenBank/DDBJ databases">
        <title>Limnoglobus roseus gen. nov., sp. nov., a novel freshwater planctomycete with a giant genome from the family Gemmataceae.</title>
        <authorList>
            <person name="Kulichevskaya I.S."/>
            <person name="Naumoff D.G."/>
            <person name="Miroshnikov K."/>
            <person name="Ivanova A."/>
            <person name="Philippov D.A."/>
            <person name="Hakobyan A."/>
            <person name="Rijpstra I.C."/>
            <person name="Sinninghe Damste J.S."/>
            <person name="Liesack W."/>
            <person name="Dedysh S.N."/>
        </authorList>
    </citation>
    <scope>NUCLEOTIDE SEQUENCE [LARGE SCALE GENOMIC DNA]</scope>
    <source>
        <strain evidence="7">PX52</strain>
    </source>
</reference>
<feature type="repeat" description="WD" evidence="3">
    <location>
        <begin position="727"/>
        <end position="767"/>
    </location>
</feature>
<feature type="transmembrane region" description="Helical" evidence="4">
    <location>
        <begin position="330"/>
        <end position="347"/>
    </location>
</feature>
<keyword evidence="4" id="KW-0472">Membrane</keyword>
<dbReference type="PROSITE" id="PS00678">
    <property type="entry name" value="WD_REPEATS_1"/>
    <property type="match status" value="3"/>
</dbReference>
<keyword evidence="2" id="KW-0677">Repeat</keyword>
<dbReference type="Proteomes" id="UP000324974">
    <property type="component" value="Chromosome"/>
</dbReference>
<evidence type="ECO:0000259" key="5">
    <source>
        <dbReference type="Pfam" id="PF05569"/>
    </source>
</evidence>
<dbReference type="PRINTS" id="PR00320">
    <property type="entry name" value="GPROTEINBRPT"/>
</dbReference>
<evidence type="ECO:0000256" key="4">
    <source>
        <dbReference type="SAM" id="Phobius"/>
    </source>
</evidence>
<dbReference type="PANTHER" id="PTHR19879">
    <property type="entry name" value="TRANSCRIPTION INITIATION FACTOR TFIID"/>
    <property type="match status" value="1"/>
</dbReference>
<feature type="domain" description="Peptidase M56" evidence="5">
    <location>
        <begin position="16"/>
        <end position="314"/>
    </location>
</feature>
<feature type="repeat" description="WD" evidence="3">
    <location>
        <begin position="514"/>
        <end position="555"/>
    </location>
</feature>
<dbReference type="Gene3D" id="3.30.2010.10">
    <property type="entry name" value="Metalloproteases ('zincins'), catalytic domain"/>
    <property type="match status" value="1"/>
</dbReference>
<dbReference type="PROSITE" id="PS50294">
    <property type="entry name" value="WD_REPEATS_REGION"/>
    <property type="match status" value="6"/>
</dbReference>
<evidence type="ECO:0000256" key="3">
    <source>
        <dbReference type="PROSITE-ProRule" id="PRU00221"/>
    </source>
</evidence>
<dbReference type="Pfam" id="PF00400">
    <property type="entry name" value="WD40"/>
    <property type="match status" value="9"/>
</dbReference>
<feature type="repeat" description="WD" evidence="3">
    <location>
        <begin position="431"/>
        <end position="472"/>
    </location>
</feature>
<dbReference type="RefSeq" id="WP_149114080.1">
    <property type="nucleotide sequence ID" value="NZ_CP042425.1"/>
</dbReference>
<gene>
    <name evidence="6" type="ORF">PX52LOC_06797</name>
</gene>
<accession>A0A5C1AS49</accession>
<dbReference type="InterPro" id="IPR015943">
    <property type="entry name" value="WD40/YVTN_repeat-like_dom_sf"/>
</dbReference>
<dbReference type="InterPro" id="IPR036322">
    <property type="entry name" value="WD40_repeat_dom_sf"/>
</dbReference>
<dbReference type="KEGG" id="lrs:PX52LOC_06797"/>
<feature type="repeat" description="WD" evidence="3">
    <location>
        <begin position="642"/>
        <end position="673"/>
    </location>
</feature>
<evidence type="ECO:0000256" key="1">
    <source>
        <dbReference type="ARBA" id="ARBA00022574"/>
    </source>
</evidence>
<evidence type="ECO:0000256" key="2">
    <source>
        <dbReference type="ARBA" id="ARBA00022737"/>
    </source>
</evidence>
<feature type="repeat" description="WD" evidence="3">
    <location>
        <begin position="685"/>
        <end position="726"/>
    </location>
</feature>
<dbReference type="CDD" id="cd00200">
    <property type="entry name" value="WD40"/>
    <property type="match status" value="2"/>
</dbReference>
<feature type="repeat" description="WD" evidence="3">
    <location>
        <begin position="556"/>
        <end position="597"/>
    </location>
</feature>
<dbReference type="InterPro" id="IPR001680">
    <property type="entry name" value="WD40_rpt"/>
</dbReference>
<keyword evidence="4" id="KW-1133">Transmembrane helix</keyword>
<feature type="transmembrane region" description="Helical" evidence="4">
    <location>
        <begin position="121"/>
        <end position="142"/>
    </location>
</feature>
<keyword evidence="7" id="KW-1185">Reference proteome</keyword>
<dbReference type="InterPro" id="IPR011047">
    <property type="entry name" value="Quinoprotein_ADH-like_sf"/>
</dbReference>
<feature type="transmembrane region" description="Helical" evidence="4">
    <location>
        <begin position="6"/>
        <end position="26"/>
    </location>
</feature>
<dbReference type="InterPro" id="IPR020472">
    <property type="entry name" value="WD40_PAC1"/>
</dbReference>